<sequence length="64" mass="7618">MDYKILDINECKHTGVFDEANRKYLKNMRNKKAVAYDEDILKKLYGHIQKATNNHKKNKGYSRD</sequence>
<evidence type="ECO:0000313" key="2">
    <source>
        <dbReference type="Proteomes" id="UP001162156"/>
    </source>
</evidence>
<protein>
    <submittedName>
        <fullName evidence="1">Uncharacterized protein</fullName>
    </submittedName>
</protein>
<evidence type="ECO:0000313" key="1">
    <source>
        <dbReference type="EMBL" id="KAJ8927366.1"/>
    </source>
</evidence>
<dbReference type="Proteomes" id="UP001162156">
    <property type="component" value="Unassembled WGS sequence"/>
</dbReference>
<gene>
    <name evidence="1" type="ORF">NQ314_020141</name>
</gene>
<proteinExistence type="predicted"/>
<dbReference type="EMBL" id="JANEYF010005663">
    <property type="protein sequence ID" value="KAJ8927366.1"/>
    <property type="molecule type" value="Genomic_DNA"/>
</dbReference>
<accession>A0AAV8WMA4</accession>
<reference evidence="1" key="1">
    <citation type="journal article" date="2023" name="Insect Mol. Biol.">
        <title>Genome sequencing provides insights into the evolution of gene families encoding plant cell wall-degrading enzymes in longhorned beetles.</title>
        <authorList>
            <person name="Shin N.R."/>
            <person name="Okamura Y."/>
            <person name="Kirsch R."/>
            <person name="Pauchet Y."/>
        </authorList>
    </citation>
    <scope>NUCLEOTIDE SEQUENCE</scope>
    <source>
        <strain evidence="1">RBIC_L_NR</strain>
    </source>
</reference>
<name>A0AAV8WMA4_9CUCU</name>
<dbReference type="AlphaFoldDB" id="A0AAV8WMA4"/>
<organism evidence="1 2">
    <name type="scientific">Rhamnusium bicolor</name>
    <dbReference type="NCBI Taxonomy" id="1586634"/>
    <lineage>
        <taxon>Eukaryota</taxon>
        <taxon>Metazoa</taxon>
        <taxon>Ecdysozoa</taxon>
        <taxon>Arthropoda</taxon>
        <taxon>Hexapoda</taxon>
        <taxon>Insecta</taxon>
        <taxon>Pterygota</taxon>
        <taxon>Neoptera</taxon>
        <taxon>Endopterygota</taxon>
        <taxon>Coleoptera</taxon>
        <taxon>Polyphaga</taxon>
        <taxon>Cucujiformia</taxon>
        <taxon>Chrysomeloidea</taxon>
        <taxon>Cerambycidae</taxon>
        <taxon>Lepturinae</taxon>
        <taxon>Rhagiini</taxon>
        <taxon>Rhamnusium</taxon>
    </lineage>
</organism>
<keyword evidence="2" id="KW-1185">Reference proteome</keyword>
<comment type="caution">
    <text evidence="1">The sequence shown here is derived from an EMBL/GenBank/DDBJ whole genome shotgun (WGS) entry which is preliminary data.</text>
</comment>